<dbReference type="SUPFAM" id="SSF50494">
    <property type="entry name" value="Trypsin-like serine proteases"/>
    <property type="match status" value="1"/>
</dbReference>
<evidence type="ECO:0000313" key="1">
    <source>
        <dbReference type="EMBL" id="KOB79093.1"/>
    </source>
</evidence>
<accession>A0A0L7LUE1</accession>
<proteinExistence type="predicted"/>
<name>A0A0L7LUE1_OPEBR</name>
<gene>
    <name evidence="1" type="ORF">OBRU01_01027</name>
</gene>
<dbReference type="EMBL" id="JTDY01000063">
    <property type="protein sequence ID" value="KOB79093.1"/>
    <property type="molecule type" value="Genomic_DNA"/>
</dbReference>
<reference evidence="1 2" key="1">
    <citation type="journal article" date="2015" name="Genome Biol. Evol.">
        <title>The genome of winter moth (Operophtera brumata) provides a genomic perspective on sexual dimorphism and phenology.</title>
        <authorList>
            <person name="Derks M.F."/>
            <person name="Smit S."/>
            <person name="Salis L."/>
            <person name="Schijlen E."/>
            <person name="Bossers A."/>
            <person name="Mateman C."/>
            <person name="Pijl A.S."/>
            <person name="de Ridder D."/>
            <person name="Groenen M.A."/>
            <person name="Visser M.E."/>
            <person name="Megens H.J."/>
        </authorList>
    </citation>
    <scope>NUCLEOTIDE SEQUENCE [LARGE SCALE GENOMIC DNA]</scope>
    <source>
        <strain evidence="1">WM2013NL</strain>
        <tissue evidence="1">Head and thorax</tissue>
    </source>
</reference>
<sequence length="208" mass="23658">ALISSRKVITSASCLTDVSHVYVIAGYKKYVNGRGIAYDPCTSKRKNRVVMTCVPKDKSWRDHCSYIPKPIRISYSAEFTRADTDVVTFGWGGSYWRPNTDVTDNNSPYLQEISSMVIGKQICMDKYEDPVKTHIGQYMLCVEGNHLPIRVLFPHKLIAYVQARPLHAVASDALCRNEEEEKLSWQKLALNRIVVSQNILDLMENKTL</sequence>
<dbReference type="Gene3D" id="2.40.10.10">
    <property type="entry name" value="Trypsin-like serine proteases"/>
    <property type="match status" value="1"/>
</dbReference>
<comment type="caution">
    <text evidence="1">The sequence shown here is derived from an EMBL/GenBank/DDBJ whole genome shotgun (WGS) entry which is preliminary data.</text>
</comment>
<keyword evidence="2" id="KW-1185">Reference proteome</keyword>
<feature type="non-terminal residue" evidence="1">
    <location>
        <position position="208"/>
    </location>
</feature>
<feature type="non-terminal residue" evidence="1">
    <location>
        <position position="1"/>
    </location>
</feature>
<organism evidence="1 2">
    <name type="scientific">Operophtera brumata</name>
    <name type="common">Winter moth</name>
    <name type="synonym">Phalaena brumata</name>
    <dbReference type="NCBI Taxonomy" id="104452"/>
    <lineage>
        <taxon>Eukaryota</taxon>
        <taxon>Metazoa</taxon>
        <taxon>Ecdysozoa</taxon>
        <taxon>Arthropoda</taxon>
        <taxon>Hexapoda</taxon>
        <taxon>Insecta</taxon>
        <taxon>Pterygota</taxon>
        <taxon>Neoptera</taxon>
        <taxon>Endopterygota</taxon>
        <taxon>Lepidoptera</taxon>
        <taxon>Glossata</taxon>
        <taxon>Ditrysia</taxon>
        <taxon>Geometroidea</taxon>
        <taxon>Geometridae</taxon>
        <taxon>Larentiinae</taxon>
        <taxon>Operophtera</taxon>
    </lineage>
</organism>
<dbReference type="AlphaFoldDB" id="A0A0L7LUE1"/>
<dbReference type="InterPro" id="IPR009003">
    <property type="entry name" value="Peptidase_S1_PA"/>
</dbReference>
<evidence type="ECO:0000313" key="2">
    <source>
        <dbReference type="Proteomes" id="UP000037510"/>
    </source>
</evidence>
<evidence type="ECO:0008006" key="3">
    <source>
        <dbReference type="Google" id="ProtNLM"/>
    </source>
</evidence>
<dbReference type="InterPro" id="IPR043504">
    <property type="entry name" value="Peptidase_S1_PA_chymotrypsin"/>
</dbReference>
<protein>
    <recommendedName>
        <fullName evidence="3">Peptidase S1 domain-containing protein</fullName>
    </recommendedName>
</protein>
<dbReference type="Proteomes" id="UP000037510">
    <property type="component" value="Unassembled WGS sequence"/>
</dbReference>